<dbReference type="InterPro" id="IPR031670">
    <property type="entry name" value="DUF4712"/>
</dbReference>
<dbReference type="PANTHER" id="PTHR36680">
    <property type="entry name" value="HYPOTHETICAL LOC498675"/>
    <property type="match status" value="1"/>
</dbReference>
<evidence type="ECO:0000313" key="2">
    <source>
        <dbReference type="EMBL" id="KAK6474015.1"/>
    </source>
</evidence>
<dbReference type="EMBL" id="JAHFZB010000026">
    <property type="protein sequence ID" value="KAK6474015.1"/>
    <property type="molecule type" value="Genomic_DNA"/>
</dbReference>
<organism evidence="2 3">
    <name type="scientific">Huso huso</name>
    <name type="common">Beluga</name>
    <name type="synonym">Acipenser huso</name>
    <dbReference type="NCBI Taxonomy" id="61971"/>
    <lineage>
        <taxon>Eukaryota</taxon>
        <taxon>Metazoa</taxon>
        <taxon>Chordata</taxon>
        <taxon>Craniata</taxon>
        <taxon>Vertebrata</taxon>
        <taxon>Euteleostomi</taxon>
        <taxon>Actinopterygii</taxon>
        <taxon>Chondrostei</taxon>
        <taxon>Acipenseriformes</taxon>
        <taxon>Acipenseridae</taxon>
        <taxon>Huso</taxon>
    </lineage>
</organism>
<evidence type="ECO:0000313" key="3">
    <source>
        <dbReference type="Proteomes" id="UP001369086"/>
    </source>
</evidence>
<evidence type="ECO:0000256" key="1">
    <source>
        <dbReference type="SAM" id="MobiDB-lite"/>
    </source>
</evidence>
<comment type="caution">
    <text evidence="2">The sequence shown here is derived from an EMBL/GenBank/DDBJ whole genome shotgun (WGS) entry which is preliminary data.</text>
</comment>
<dbReference type="Proteomes" id="UP001369086">
    <property type="component" value="Unassembled WGS sequence"/>
</dbReference>
<gene>
    <name evidence="2" type="ORF">HHUSO_G26152</name>
</gene>
<sequence length="260" mass="29430">MFTAHKSSPSWVPLHSTIIERCFFARFIVLFTRSALFLRPTKKDKPELTMSEKLKQCRQGLAAALDRALEDVTITPPSIKHPPYPLYPHSESKESESPAYLETRAELQRRSLPVCSPGPMVYLPTAIPMDLHRNSSRSYSWPISFKEALPTRQETSSHCKVDCPSSSNTEEALTQDLLEIIESSGIQTLEDLVGKLEFENELNRVCNNPSQQQGGSLSQMLEDNVVNLTPRTSEDNNMIEAVLDMEQEYDLSMYYSNLLS</sequence>
<proteinExistence type="predicted"/>
<dbReference type="PANTHER" id="PTHR36680:SF1">
    <property type="entry name" value="HYPOTHETICAL LOC498675"/>
    <property type="match status" value="1"/>
</dbReference>
<dbReference type="Pfam" id="PF15830">
    <property type="entry name" value="DUF4712"/>
    <property type="match status" value="2"/>
</dbReference>
<feature type="region of interest" description="Disordered" evidence="1">
    <location>
        <begin position="76"/>
        <end position="98"/>
    </location>
</feature>
<name>A0ABR0YN54_HUSHU</name>
<keyword evidence="3" id="KW-1185">Reference proteome</keyword>
<accession>A0ABR0YN54</accession>
<protein>
    <submittedName>
        <fullName evidence="2">Uncharacterized protein</fullName>
    </submittedName>
</protein>
<reference evidence="2 3" key="1">
    <citation type="submission" date="2021-05" db="EMBL/GenBank/DDBJ databases">
        <authorList>
            <person name="Zahm M."/>
            <person name="Klopp C."/>
            <person name="Cabau C."/>
            <person name="Kuhl H."/>
            <person name="Suciu R."/>
            <person name="Ciorpac M."/>
            <person name="Holostenco D."/>
            <person name="Gessner J."/>
            <person name="Wuertz S."/>
            <person name="Hohne C."/>
            <person name="Stock M."/>
            <person name="Gislard M."/>
            <person name="Lluch J."/>
            <person name="Milhes M."/>
            <person name="Lampietro C."/>
            <person name="Lopez Roques C."/>
            <person name="Donnadieu C."/>
            <person name="Du K."/>
            <person name="Schartl M."/>
            <person name="Guiguen Y."/>
        </authorList>
    </citation>
    <scope>NUCLEOTIDE SEQUENCE [LARGE SCALE GENOMIC DNA]</scope>
    <source>
        <strain evidence="2">Hh-F2</strain>
        <tissue evidence="2">Blood</tissue>
    </source>
</reference>